<reference evidence="1 2" key="1">
    <citation type="submission" date="2024-02" db="EMBL/GenBank/DDBJ databases">
        <authorList>
            <person name="Chen Y."/>
            <person name="Shah S."/>
            <person name="Dougan E. K."/>
            <person name="Thang M."/>
            <person name="Chan C."/>
        </authorList>
    </citation>
    <scope>NUCLEOTIDE SEQUENCE [LARGE SCALE GENOMIC DNA]</scope>
</reference>
<dbReference type="Gene3D" id="3.40.50.150">
    <property type="entry name" value="Vaccinia Virus protein VP39"/>
    <property type="match status" value="1"/>
</dbReference>
<gene>
    <name evidence="1" type="ORF">SCF082_LOCUS46806</name>
</gene>
<dbReference type="EMBL" id="CAXAMM010041558">
    <property type="protein sequence ID" value="CAK9099970.1"/>
    <property type="molecule type" value="Genomic_DNA"/>
</dbReference>
<dbReference type="Proteomes" id="UP001642464">
    <property type="component" value="Unassembled WGS sequence"/>
</dbReference>
<proteinExistence type="predicted"/>
<dbReference type="SUPFAM" id="SSF53335">
    <property type="entry name" value="S-adenosyl-L-methionine-dependent methyltransferases"/>
    <property type="match status" value="1"/>
</dbReference>
<organism evidence="1 2">
    <name type="scientific">Durusdinium trenchii</name>
    <dbReference type="NCBI Taxonomy" id="1381693"/>
    <lineage>
        <taxon>Eukaryota</taxon>
        <taxon>Sar</taxon>
        <taxon>Alveolata</taxon>
        <taxon>Dinophyceae</taxon>
        <taxon>Suessiales</taxon>
        <taxon>Symbiodiniaceae</taxon>
        <taxon>Durusdinium</taxon>
    </lineage>
</organism>
<dbReference type="InterPro" id="IPR029063">
    <property type="entry name" value="SAM-dependent_MTases_sf"/>
</dbReference>
<feature type="non-terminal residue" evidence="1">
    <location>
        <position position="1"/>
    </location>
</feature>
<evidence type="ECO:0000313" key="2">
    <source>
        <dbReference type="Proteomes" id="UP001642464"/>
    </source>
</evidence>
<evidence type="ECO:0000313" key="1">
    <source>
        <dbReference type="EMBL" id="CAK9099970.1"/>
    </source>
</evidence>
<comment type="caution">
    <text evidence="1">The sequence shown here is derived from an EMBL/GenBank/DDBJ whole genome shotgun (WGS) entry which is preliminary data.</text>
</comment>
<protein>
    <submittedName>
        <fullName evidence="1">Uncharacterized protein</fullName>
    </submittedName>
</protein>
<name>A0ABP0RKF2_9DINO</name>
<sequence length="331" mass="36909">ILQDDLKKIGTNLMKGLVNEMLKPGSIVKEVKLTELAGPGDILMMVAGSVCKDWSSMGKSQQWLGQYAILCAIFIALTRHLQCSLVIHECTARFDYKLLQDLMPDHQDFHTVLSPTNFGCPVSRTRSYDVLLLKGKLKLPKGLRELHKLCVPCTLDAGVWLEAPDDMVTDYQKYLANIAMRGSSSPWVDILPPTAQANLSIVRAMPKVVEALKYHEVATNLDQCPDHQEHIGTTMPTILASISHMYAVKADRPFIPQASLGLFCVVERMAELKEWRRIVEYLLFASPKDFGRYGHGMAGFVFVRGASSGAVHPAVRFPHCGWLHQTPNQLL</sequence>
<accession>A0ABP0RKF2</accession>
<keyword evidence="2" id="KW-1185">Reference proteome</keyword>